<protein>
    <submittedName>
        <fullName evidence="2">Uncharacterized protein</fullName>
    </submittedName>
</protein>
<gene>
    <name evidence="2" type="ORF">DM860_002069</name>
</gene>
<comment type="caution">
    <text evidence="2">The sequence shown here is derived from an EMBL/GenBank/DDBJ whole genome shotgun (WGS) entry which is preliminary data.</text>
</comment>
<evidence type="ECO:0000313" key="3">
    <source>
        <dbReference type="Proteomes" id="UP000249390"/>
    </source>
</evidence>
<evidence type="ECO:0000313" key="2">
    <source>
        <dbReference type="EMBL" id="RAL49778.1"/>
    </source>
</evidence>
<reference evidence="2 3" key="1">
    <citation type="submission" date="2018-06" db="EMBL/GenBank/DDBJ databases">
        <title>The Genome of Cuscuta australis (Dodder) Provides Insight into the Evolution of Plant Parasitism.</title>
        <authorList>
            <person name="Liu H."/>
        </authorList>
    </citation>
    <scope>NUCLEOTIDE SEQUENCE [LARGE SCALE GENOMIC DNA]</scope>
    <source>
        <strain evidence="3">cv. Yunnan</strain>
        <tissue evidence="2">Vines</tissue>
    </source>
</reference>
<dbReference type="EMBL" id="NQVE01000076">
    <property type="protein sequence ID" value="RAL49778.1"/>
    <property type="molecule type" value="Genomic_DNA"/>
</dbReference>
<keyword evidence="3" id="KW-1185">Reference proteome</keyword>
<feature type="region of interest" description="Disordered" evidence="1">
    <location>
        <begin position="22"/>
        <end position="64"/>
    </location>
</feature>
<organism evidence="2 3">
    <name type="scientific">Cuscuta australis</name>
    <dbReference type="NCBI Taxonomy" id="267555"/>
    <lineage>
        <taxon>Eukaryota</taxon>
        <taxon>Viridiplantae</taxon>
        <taxon>Streptophyta</taxon>
        <taxon>Embryophyta</taxon>
        <taxon>Tracheophyta</taxon>
        <taxon>Spermatophyta</taxon>
        <taxon>Magnoliopsida</taxon>
        <taxon>eudicotyledons</taxon>
        <taxon>Gunneridae</taxon>
        <taxon>Pentapetalae</taxon>
        <taxon>asterids</taxon>
        <taxon>lamiids</taxon>
        <taxon>Solanales</taxon>
        <taxon>Convolvulaceae</taxon>
        <taxon>Cuscuteae</taxon>
        <taxon>Cuscuta</taxon>
        <taxon>Cuscuta subgen. Grammica</taxon>
        <taxon>Cuscuta sect. Cleistogrammica</taxon>
    </lineage>
</organism>
<proteinExistence type="predicted"/>
<dbReference type="AlphaFoldDB" id="A0A328DZ60"/>
<accession>A0A328DZ60</accession>
<evidence type="ECO:0000256" key="1">
    <source>
        <dbReference type="SAM" id="MobiDB-lite"/>
    </source>
</evidence>
<feature type="compositionally biased region" description="Basic and acidic residues" evidence="1">
    <location>
        <begin position="22"/>
        <end position="36"/>
    </location>
</feature>
<sequence>MRKILDMVLYVEYALRDDDERGDKFDRRRDYDRRGGVESPPPYRMSPCPMYRRNRPSHDYKRLRSPVYDRYNGPVYEEARSPDYGRYRR</sequence>
<name>A0A328DZ60_9ASTE</name>
<dbReference type="Proteomes" id="UP000249390">
    <property type="component" value="Unassembled WGS sequence"/>
</dbReference>